<comment type="caution">
    <text evidence="1">The sequence shown here is derived from an EMBL/GenBank/DDBJ whole genome shotgun (WGS) entry which is preliminary data.</text>
</comment>
<dbReference type="Proteomes" id="UP000315289">
    <property type="component" value="Unassembled WGS sequence"/>
</dbReference>
<sequence length="111" mass="12779">MKFEFEEFETIEDVLIYLVSVAPYMKQILPISSYKGYVFSMVPITPLSGETLLMIYTKGNLEHGMYEFDISVKKHKLVNVMERADKNYFIVITPKRDTIADVALSQISSTQ</sequence>
<dbReference type="AlphaFoldDB" id="A0A557SVS6"/>
<reference evidence="1 2" key="1">
    <citation type="journal article" date="2019" name="Front. Microbiol.">
        <title>Ammonia Oxidation by the Arctic Terrestrial Thaumarchaeote Candidatus Nitrosocosmicus arcticus Is Stimulated by Increasing Temperatures.</title>
        <authorList>
            <person name="Alves R.J.E."/>
            <person name="Kerou M."/>
            <person name="Zappe A."/>
            <person name="Bittner R."/>
            <person name="Abby S.S."/>
            <person name="Schmidt H.A."/>
            <person name="Pfeifer K."/>
            <person name="Schleper C."/>
        </authorList>
    </citation>
    <scope>NUCLEOTIDE SEQUENCE [LARGE SCALE GENOMIC DNA]</scope>
    <source>
        <strain evidence="1 2">Kfb</strain>
    </source>
</reference>
<gene>
    <name evidence="1" type="ORF">NARC_60096</name>
</gene>
<protein>
    <submittedName>
        <fullName evidence="1">Uncharacterized protein</fullName>
    </submittedName>
</protein>
<evidence type="ECO:0000313" key="1">
    <source>
        <dbReference type="EMBL" id="TVP40709.1"/>
    </source>
</evidence>
<name>A0A557SVS6_9ARCH</name>
<dbReference type="EMBL" id="VOAH01000006">
    <property type="protein sequence ID" value="TVP40709.1"/>
    <property type="molecule type" value="Genomic_DNA"/>
</dbReference>
<keyword evidence="2" id="KW-1185">Reference proteome</keyword>
<dbReference type="OrthoDB" id="55755at2157"/>
<dbReference type="RefSeq" id="WP_144730193.1">
    <property type="nucleotide sequence ID" value="NZ_ML675582.1"/>
</dbReference>
<evidence type="ECO:0000313" key="2">
    <source>
        <dbReference type="Proteomes" id="UP000315289"/>
    </source>
</evidence>
<organism evidence="1 2">
    <name type="scientific">Candidatus Nitrosocosmicus arcticus</name>
    <dbReference type="NCBI Taxonomy" id="2035267"/>
    <lineage>
        <taxon>Archaea</taxon>
        <taxon>Nitrososphaerota</taxon>
        <taxon>Nitrososphaeria</taxon>
        <taxon>Nitrososphaerales</taxon>
        <taxon>Nitrososphaeraceae</taxon>
        <taxon>Candidatus Nitrosocosmicus</taxon>
    </lineage>
</organism>
<accession>A0A557SVS6</accession>
<proteinExistence type="predicted"/>